<dbReference type="Pfam" id="PF08338">
    <property type="entry name" value="DUF1731"/>
    <property type="match status" value="1"/>
</dbReference>
<dbReference type="RefSeq" id="WP_164361737.1">
    <property type="nucleotide sequence ID" value="NZ_CP066776.1"/>
</dbReference>
<reference evidence="4 5" key="1">
    <citation type="submission" date="2020-12" db="EMBL/GenBank/DDBJ databases">
        <title>Sulforoseuscoccus oceanibium gen. nov., sp. nov., a representative of the phylum Verrucomicrobia with special cytoplasmic membrane, and proposal of Sulforoseuscoccusaceae fam. nov.</title>
        <authorList>
            <person name="Xi F."/>
        </authorList>
    </citation>
    <scope>NUCLEOTIDE SEQUENCE [LARGE SCALE GENOMIC DNA]</scope>
    <source>
        <strain evidence="4 5">T37</strain>
    </source>
</reference>
<dbReference type="InterPro" id="IPR001509">
    <property type="entry name" value="Epimerase_deHydtase"/>
</dbReference>
<dbReference type="NCBIfam" id="TIGR01777">
    <property type="entry name" value="yfcH"/>
    <property type="match status" value="1"/>
</dbReference>
<name>A0A6B3L253_9BACT</name>
<organism evidence="4 5">
    <name type="scientific">Sulfuriroseicoccus oceanibius</name>
    <dbReference type="NCBI Taxonomy" id="2707525"/>
    <lineage>
        <taxon>Bacteria</taxon>
        <taxon>Pseudomonadati</taxon>
        <taxon>Verrucomicrobiota</taxon>
        <taxon>Verrucomicrobiia</taxon>
        <taxon>Verrucomicrobiales</taxon>
        <taxon>Verrucomicrobiaceae</taxon>
        <taxon>Sulfuriroseicoccus</taxon>
    </lineage>
</organism>
<dbReference type="EMBL" id="CP066776">
    <property type="protein sequence ID" value="QQL43785.1"/>
    <property type="molecule type" value="Genomic_DNA"/>
</dbReference>
<dbReference type="SUPFAM" id="SSF51735">
    <property type="entry name" value="NAD(P)-binding Rossmann-fold domains"/>
    <property type="match status" value="1"/>
</dbReference>
<evidence type="ECO:0000259" key="2">
    <source>
        <dbReference type="Pfam" id="PF01370"/>
    </source>
</evidence>
<comment type="similarity">
    <text evidence="1">Belongs to the NAD(P)-dependent epimerase/dehydratase family. SDR39U1 subfamily.</text>
</comment>
<keyword evidence="5" id="KW-1185">Reference proteome</keyword>
<feature type="domain" description="DUF1731" evidence="3">
    <location>
        <begin position="255"/>
        <end position="303"/>
    </location>
</feature>
<dbReference type="PANTHER" id="PTHR11092">
    <property type="entry name" value="SUGAR NUCLEOTIDE EPIMERASE RELATED"/>
    <property type="match status" value="1"/>
</dbReference>
<evidence type="ECO:0000313" key="5">
    <source>
        <dbReference type="Proteomes" id="UP000475117"/>
    </source>
</evidence>
<evidence type="ECO:0000256" key="1">
    <source>
        <dbReference type="ARBA" id="ARBA00009353"/>
    </source>
</evidence>
<gene>
    <name evidence="4" type="ORF">G3M56_007690</name>
</gene>
<dbReference type="InterPro" id="IPR010099">
    <property type="entry name" value="SDR39U1"/>
</dbReference>
<dbReference type="InterPro" id="IPR036291">
    <property type="entry name" value="NAD(P)-bd_dom_sf"/>
</dbReference>
<evidence type="ECO:0000259" key="3">
    <source>
        <dbReference type="Pfam" id="PF08338"/>
    </source>
</evidence>
<accession>A0A6B3L253</accession>
<feature type="domain" description="NAD-dependent epimerase/dehydratase" evidence="2">
    <location>
        <begin position="10"/>
        <end position="220"/>
    </location>
</feature>
<dbReference type="InterPro" id="IPR013549">
    <property type="entry name" value="DUF1731"/>
</dbReference>
<sequence>MIDSPSPQHILVTGATGMVGSRLVTSLKNAGHRVTTVSRSASSPDSVAWNLTTGEFDLSATDPIDAVVHLAGAGVADSRWSEKRKQIIRKSRTESAALLARELVERNAHPVTAFVSASGASCYPADGEEKDESAPISRDTFLGDVVHDWEAAADPFRAAGIRTTHLRMGAILSPDGGALAKLTPIIKTGLGGHVGNGRQHFPWISIEDVVRLFTESLDNPTYSGAINAVAPQLLTNAEFTQALAKQLHRPAFLPVPAFAMRLVFGQMADEVFLNDLVPVPGRLTKELGYQFAHPTIDKALKELMNQ</sequence>
<dbReference type="AlphaFoldDB" id="A0A6B3L253"/>
<evidence type="ECO:0000313" key="4">
    <source>
        <dbReference type="EMBL" id="QQL43785.1"/>
    </source>
</evidence>
<protein>
    <submittedName>
        <fullName evidence="4">TIGR01777 family oxidoreductase</fullName>
    </submittedName>
</protein>
<dbReference type="Gene3D" id="3.40.50.720">
    <property type="entry name" value="NAD(P)-binding Rossmann-like Domain"/>
    <property type="match status" value="1"/>
</dbReference>
<dbReference type="Proteomes" id="UP000475117">
    <property type="component" value="Chromosome"/>
</dbReference>
<dbReference type="Pfam" id="PF01370">
    <property type="entry name" value="Epimerase"/>
    <property type="match status" value="1"/>
</dbReference>
<dbReference type="PANTHER" id="PTHR11092:SF0">
    <property type="entry name" value="EPIMERASE FAMILY PROTEIN SDR39U1"/>
    <property type="match status" value="1"/>
</dbReference>
<dbReference type="KEGG" id="soa:G3M56_007690"/>
<proteinExistence type="inferred from homology"/>